<dbReference type="InterPro" id="IPR027267">
    <property type="entry name" value="AH/BAR_dom_sf"/>
</dbReference>
<dbReference type="AlphaFoldDB" id="A0A1B6GE95"/>
<dbReference type="FunFam" id="1.20.1270.60:FF:000068">
    <property type="entry name" value="Islet cell autoantigen"/>
    <property type="match status" value="1"/>
</dbReference>
<organism evidence="3">
    <name type="scientific">Cuerna arida</name>
    <dbReference type="NCBI Taxonomy" id="1464854"/>
    <lineage>
        <taxon>Eukaryota</taxon>
        <taxon>Metazoa</taxon>
        <taxon>Ecdysozoa</taxon>
        <taxon>Arthropoda</taxon>
        <taxon>Hexapoda</taxon>
        <taxon>Insecta</taxon>
        <taxon>Pterygota</taxon>
        <taxon>Neoptera</taxon>
        <taxon>Paraneoptera</taxon>
        <taxon>Hemiptera</taxon>
        <taxon>Auchenorrhyncha</taxon>
        <taxon>Membracoidea</taxon>
        <taxon>Cicadellidae</taxon>
        <taxon>Cicadellinae</taxon>
        <taxon>Proconiini</taxon>
        <taxon>Cuerna</taxon>
    </lineage>
</organism>
<dbReference type="PANTHER" id="PTHR10164:SF4">
    <property type="entry name" value="GH23156P"/>
    <property type="match status" value="1"/>
</dbReference>
<evidence type="ECO:0000259" key="2">
    <source>
        <dbReference type="PROSITE" id="PS50870"/>
    </source>
</evidence>
<dbReference type="GO" id="GO:0051049">
    <property type="term" value="P:regulation of transport"/>
    <property type="evidence" value="ECO:0007669"/>
    <property type="project" value="TreeGrafter"/>
</dbReference>
<dbReference type="InterPro" id="IPR006723">
    <property type="entry name" value="Islet_autoAg_Ica1_C"/>
</dbReference>
<proteinExistence type="predicted"/>
<dbReference type="PROSITE" id="PS50870">
    <property type="entry name" value="AH"/>
    <property type="match status" value="1"/>
</dbReference>
<dbReference type="Gene3D" id="1.20.1270.60">
    <property type="entry name" value="Arfaptin homology (AH) domain/BAR domain"/>
    <property type="match status" value="1"/>
</dbReference>
<evidence type="ECO:0000256" key="1">
    <source>
        <dbReference type="SAM" id="MobiDB-lite"/>
    </source>
</evidence>
<dbReference type="InterPro" id="IPR010504">
    <property type="entry name" value="AH_dom"/>
</dbReference>
<dbReference type="SUPFAM" id="SSF103657">
    <property type="entry name" value="BAR/IMD domain-like"/>
    <property type="match status" value="1"/>
</dbReference>
<dbReference type="EMBL" id="GECZ01008994">
    <property type="protein sequence ID" value="JAS60775.1"/>
    <property type="molecule type" value="Transcribed_RNA"/>
</dbReference>
<evidence type="ECO:0000313" key="3">
    <source>
        <dbReference type="EMBL" id="JAS60775.1"/>
    </source>
</evidence>
<dbReference type="SMART" id="SM01015">
    <property type="entry name" value="Arfaptin"/>
    <property type="match status" value="1"/>
</dbReference>
<dbReference type="InterPro" id="IPR024114">
    <property type="entry name" value="Islet_autoAg_Ica1/Ica1-like"/>
</dbReference>
<protein>
    <recommendedName>
        <fullName evidence="2">AH domain-containing protein</fullName>
    </recommendedName>
</protein>
<feature type="region of interest" description="Disordered" evidence="1">
    <location>
        <begin position="1"/>
        <end position="30"/>
    </location>
</feature>
<feature type="compositionally biased region" description="Polar residues" evidence="1">
    <location>
        <begin position="1"/>
        <end position="13"/>
    </location>
</feature>
<reference evidence="3" key="1">
    <citation type="submission" date="2015-11" db="EMBL/GenBank/DDBJ databases">
        <title>De novo transcriptome assembly of four potential Pierce s Disease insect vectors from Arizona vineyards.</title>
        <authorList>
            <person name="Tassone E.E."/>
        </authorList>
    </citation>
    <scope>NUCLEOTIDE SEQUENCE</scope>
</reference>
<accession>A0A1B6GE95</accession>
<dbReference type="GO" id="GO:0019904">
    <property type="term" value="F:protein domain specific binding"/>
    <property type="evidence" value="ECO:0007669"/>
    <property type="project" value="InterPro"/>
</dbReference>
<feature type="domain" description="AH" evidence="2">
    <location>
        <begin position="59"/>
        <end position="263"/>
    </location>
</feature>
<name>A0A1B6GE95_9HEMI</name>
<gene>
    <name evidence="3" type="ORF">g.4115</name>
</gene>
<dbReference type="GO" id="GO:0005794">
    <property type="term" value="C:Golgi apparatus"/>
    <property type="evidence" value="ECO:0007669"/>
    <property type="project" value="TreeGrafter"/>
</dbReference>
<dbReference type="SMART" id="SM01237">
    <property type="entry name" value="ICA69"/>
    <property type="match status" value="1"/>
</dbReference>
<dbReference type="PANTHER" id="PTHR10164">
    <property type="entry name" value="ISLET CELL AUTOANTIGEN 1"/>
    <property type="match status" value="1"/>
</dbReference>
<dbReference type="Pfam" id="PF06456">
    <property type="entry name" value="Arfaptin"/>
    <property type="match status" value="1"/>
</dbReference>
<sequence>MNGPRSSYRSHGSSLDRWAEHQNSHRNNSAVSKMQHHFWVTKQTVFRRLGKKEDDCIVASDAELDAKLDLFLSIQQSCMVLQGILEEYQKKSNSLAYEENSMGRFLKESSKLNEKTEAGKMMAAVGKTLSTTGQQRLSFQDPLRGLQKKVESFRLHAIADTLQTIEEMEKTRTKYRAGLNWMKDLSKQLDPENHRMMDKYRRVQEHVKQSRVDFERQKLDCLQKVDLLAAARCNMFSRELIQYENTLKTFASKCVNMFSNISATFPSHPHYKFTDVKELAEETPAKSEKDDNDDKLLAVDDLIEADSLKQQEDGKVEGNPAAISGSREDTGEGVLLADLLTDAMPDNQLLPSQLLAQLSADMPLSLSLATQYPFPSAPSQLPLLKSGLNQDQLKIPQKNLDQSPNKPWFDLFAELDPLSDPDAVDKTTPKEDRNC</sequence>